<evidence type="ECO:0000313" key="1">
    <source>
        <dbReference type="EMBL" id="KAJ8386980.1"/>
    </source>
</evidence>
<reference evidence="1" key="1">
    <citation type="journal article" date="2023" name="Science">
        <title>Genome structures resolve the early diversification of teleost fishes.</title>
        <authorList>
            <person name="Parey E."/>
            <person name="Louis A."/>
            <person name="Montfort J."/>
            <person name="Bouchez O."/>
            <person name="Roques C."/>
            <person name="Iampietro C."/>
            <person name="Lluch J."/>
            <person name="Castinel A."/>
            <person name="Donnadieu C."/>
            <person name="Desvignes T."/>
            <person name="Floi Bucao C."/>
            <person name="Jouanno E."/>
            <person name="Wen M."/>
            <person name="Mejri S."/>
            <person name="Dirks R."/>
            <person name="Jansen H."/>
            <person name="Henkel C."/>
            <person name="Chen W.J."/>
            <person name="Zahm M."/>
            <person name="Cabau C."/>
            <person name="Klopp C."/>
            <person name="Thompson A.W."/>
            <person name="Robinson-Rechavi M."/>
            <person name="Braasch I."/>
            <person name="Lecointre G."/>
            <person name="Bobe J."/>
            <person name="Postlethwait J.H."/>
            <person name="Berthelot C."/>
            <person name="Roest Crollius H."/>
            <person name="Guiguen Y."/>
        </authorList>
    </citation>
    <scope>NUCLEOTIDE SEQUENCE</scope>
    <source>
        <strain evidence="1">NC1722</strain>
    </source>
</reference>
<dbReference type="EMBL" id="JAINUG010000219">
    <property type="protein sequence ID" value="KAJ8386980.1"/>
    <property type="molecule type" value="Genomic_DNA"/>
</dbReference>
<gene>
    <name evidence="1" type="ORF">AAFF_G00161570</name>
</gene>
<organism evidence="1 2">
    <name type="scientific">Aldrovandia affinis</name>
    <dbReference type="NCBI Taxonomy" id="143900"/>
    <lineage>
        <taxon>Eukaryota</taxon>
        <taxon>Metazoa</taxon>
        <taxon>Chordata</taxon>
        <taxon>Craniata</taxon>
        <taxon>Vertebrata</taxon>
        <taxon>Euteleostomi</taxon>
        <taxon>Actinopterygii</taxon>
        <taxon>Neopterygii</taxon>
        <taxon>Teleostei</taxon>
        <taxon>Notacanthiformes</taxon>
        <taxon>Halosauridae</taxon>
        <taxon>Aldrovandia</taxon>
    </lineage>
</organism>
<dbReference type="InterPro" id="IPR051055">
    <property type="entry name" value="PIF1_helicase"/>
</dbReference>
<proteinExistence type="predicted"/>
<sequence length="94" mass="10660">MKQIMQAYAKHREVSAQESVARVCSLPLKKCTRTVIFIQTDEDGLKMSLPLSRLKDMAPDEENVWMSGLPEKYDNRPATLEINAMFSTAGKLKE</sequence>
<protein>
    <submittedName>
        <fullName evidence="1">Uncharacterized protein</fullName>
    </submittedName>
</protein>
<evidence type="ECO:0000313" key="2">
    <source>
        <dbReference type="Proteomes" id="UP001221898"/>
    </source>
</evidence>
<dbReference type="PANTHER" id="PTHR47642">
    <property type="entry name" value="ATP-DEPENDENT DNA HELICASE"/>
    <property type="match status" value="1"/>
</dbReference>
<dbReference type="Proteomes" id="UP001221898">
    <property type="component" value="Unassembled WGS sequence"/>
</dbReference>
<comment type="caution">
    <text evidence="1">The sequence shown here is derived from an EMBL/GenBank/DDBJ whole genome shotgun (WGS) entry which is preliminary data.</text>
</comment>
<name>A0AAD7RMV2_9TELE</name>
<keyword evidence="2" id="KW-1185">Reference proteome</keyword>
<accession>A0AAD7RMV2</accession>
<dbReference type="AlphaFoldDB" id="A0AAD7RMV2"/>
<dbReference type="PANTHER" id="PTHR47642:SF5">
    <property type="entry name" value="ATP-DEPENDENT DNA HELICASE"/>
    <property type="match status" value="1"/>
</dbReference>